<gene>
    <name evidence="1" type="ORF">KDW95_22595</name>
</gene>
<evidence type="ECO:0000313" key="2">
    <source>
        <dbReference type="Proteomes" id="UP001058461"/>
    </source>
</evidence>
<organism evidence="1 2">
    <name type="scientific">Marinobacterium rhizophilum</name>
    <dbReference type="NCBI Taxonomy" id="420402"/>
    <lineage>
        <taxon>Bacteria</taxon>
        <taxon>Pseudomonadati</taxon>
        <taxon>Pseudomonadota</taxon>
        <taxon>Gammaproteobacteria</taxon>
        <taxon>Oceanospirillales</taxon>
        <taxon>Oceanospirillaceae</taxon>
        <taxon>Marinobacterium</taxon>
    </lineage>
</organism>
<sequence length="147" mass="16758">MHSEQAVSIFETRLARLQNVWRENRCLKAPSIDQYLYWIRRFHHYCMAEALDADEQLTQAGVNTFAQWYAPQRQIDAECACQRAQTALRAWALGLCTSGVKVPAWQPGTDRTSEPTPDDRISPNIYGKIGATRKVPSIRSWPMFAAS</sequence>
<proteinExistence type="predicted"/>
<evidence type="ECO:0008006" key="3">
    <source>
        <dbReference type="Google" id="ProtNLM"/>
    </source>
</evidence>
<dbReference type="RefSeq" id="WP_255854035.1">
    <property type="nucleotide sequence ID" value="NZ_CP073347.1"/>
</dbReference>
<name>A0ABY5HHX8_9GAMM</name>
<accession>A0ABY5HHX8</accession>
<reference evidence="1" key="1">
    <citation type="submission" date="2021-04" db="EMBL/GenBank/DDBJ databases">
        <title>Oceanospirillales bacteria with DddD are important DMSP degraders in coastal seawater.</title>
        <authorList>
            <person name="Liu J."/>
        </authorList>
    </citation>
    <scope>NUCLEOTIDE SEQUENCE</scope>
    <source>
        <strain evidence="1">D13-1</strain>
    </source>
</reference>
<dbReference type="Proteomes" id="UP001058461">
    <property type="component" value="Chromosome"/>
</dbReference>
<evidence type="ECO:0000313" key="1">
    <source>
        <dbReference type="EMBL" id="UTW11986.1"/>
    </source>
</evidence>
<keyword evidence="2" id="KW-1185">Reference proteome</keyword>
<dbReference type="EMBL" id="CP073347">
    <property type="protein sequence ID" value="UTW11986.1"/>
    <property type="molecule type" value="Genomic_DNA"/>
</dbReference>
<protein>
    <recommendedName>
        <fullName evidence="3">Integrase SAM-like N-terminal domain-containing protein</fullName>
    </recommendedName>
</protein>